<protein>
    <submittedName>
        <fullName evidence="2">LAGLIDADG homing endonuclease</fullName>
    </submittedName>
</protein>
<reference evidence="2 3" key="1">
    <citation type="journal article" date="2015" name="Nature">
        <title>rRNA introns, odd ribosomes, and small enigmatic genomes across a large radiation of phyla.</title>
        <authorList>
            <person name="Brown C.T."/>
            <person name="Hug L.A."/>
            <person name="Thomas B.C."/>
            <person name="Sharon I."/>
            <person name="Castelle C.J."/>
            <person name="Singh A."/>
            <person name="Wilkins M.J."/>
            <person name="Williams K.H."/>
            <person name="Banfield J.F."/>
        </authorList>
    </citation>
    <scope>NUCLEOTIDE SEQUENCE [LARGE SCALE GENOMIC DNA]</scope>
</reference>
<organism evidence="2 3">
    <name type="scientific">Candidatus Woesebacteria bacterium GW2011_GWA2_40_7b</name>
    <dbReference type="NCBI Taxonomy" id="1618563"/>
    <lineage>
        <taxon>Bacteria</taxon>
        <taxon>Candidatus Woeseibacteriota</taxon>
    </lineage>
</organism>
<evidence type="ECO:0000313" key="3">
    <source>
        <dbReference type="Proteomes" id="UP000034562"/>
    </source>
</evidence>
<gene>
    <name evidence="2" type="ORF">UU12_C0045G0003</name>
</gene>
<dbReference type="InterPro" id="IPR004042">
    <property type="entry name" value="Intein_endonuc_central"/>
</dbReference>
<evidence type="ECO:0000259" key="1">
    <source>
        <dbReference type="PROSITE" id="PS50819"/>
    </source>
</evidence>
<comment type="caution">
    <text evidence="2">The sequence shown here is derived from an EMBL/GenBank/DDBJ whole genome shotgun (WGS) entry which is preliminary data.</text>
</comment>
<feature type="domain" description="DOD-type homing endonuclease" evidence="1">
    <location>
        <begin position="111"/>
        <end position="154"/>
    </location>
</feature>
<dbReference type="Gene3D" id="3.10.28.10">
    <property type="entry name" value="Homing endonucleases"/>
    <property type="match status" value="1"/>
</dbReference>
<dbReference type="AlphaFoldDB" id="A0A0G0VBF1"/>
<sequence>MGIPREPFDGAQGYSHERGRVGLRRDYTQSPQISKCYLLGVLHDATVRKTTYRIATKSHDFADILKRGIKILGRSAWIYKEGKNRNLWIVEFSKSLLKDVEIESRQNRIDFIRGFFDAEGGIAKEPKVRFYLYFCQKDKKILSKIKKYLSEFRIKSGVIHNPSKKIDPDYWRFFIHAESYRDFARIISSDHPEKFAILRMKI</sequence>
<dbReference type="GO" id="GO:0004519">
    <property type="term" value="F:endonuclease activity"/>
    <property type="evidence" value="ECO:0007669"/>
    <property type="project" value="UniProtKB-KW"/>
</dbReference>
<dbReference type="InterPro" id="IPR027434">
    <property type="entry name" value="Homing_endonucl"/>
</dbReference>
<dbReference type="EMBL" id="LBZK01000045">
    <property type="protein sequence ID" value="KKR69410.1"/>
    <property type="molecule type" value="Genomic_DNA"/>
</dbReference>
<proteinExistence type="predicted"/>
<name>A0A0G0VBF1_9BACT</name>
<keyword evidence="2" id="KW-0540">Nuclease</keyword>
<keyword evidence="2" id="KW-0255">Endonuclease</keyword>
<dbReference type="Proteomes" id="UP000034562">
    <property type="component" value="Unassembled WGS sequence"/>
</dbReference>
<dbReference type="PROSITE" id="PS50819">
    <property type="entry name" value="INTEIN_ENDONUCLEASE"/>
    <property type="match status" value="1"/>
</dbReference>
<evidence type="ECO:0000313" key="2">
    <source>
        <dbReference type="EMBL" id="KKR69410.1"/>
    </source>
</evidence>
<dbReference type="InterPro" id="IPR004860">
    <property type="entry name" value="LAGLIDADG_dom"/>
</dbReference>
<accession>A0A0G0VBF1</accession>
<dbReference type="SUPFAM" id="SSF55608">
    <property type="entry name" value="Homing endonucleases"/>
    <property type="match status" value="1"/>
</dbReference>
<keyword evidence="2" id="KW-0378">Hydrolase</keyword>
<dbReference type="Pfam" id="PF14528">
    <property type="entry name" value="LAGLIDADG_3"/>
    <property type="match status" value="1"/>
</dbReference>